<dbReference type="GO" id="GO:0016787">
    <property type="term" value="F:hydrolase activity"/>
    <property type="evidence" value="ECO:0007669"/>
    <property type="project" value="UniProtKB-ARBA"/>
</dbReference>
<dbReference type="InterPro" id="IPR017850">
    <property type="entry name" value="Alkaline_phosphatase_core_sf"/>
</dbReference>
<dbReference type="RefSeq" id="WP_148927817.1">
    <property type="nucleotide sequence ID" value="NZ_VNHS01000001.1"/>
</dbReference>
<dbReference type="OrthoDB" id="1956004at2"/>
<dbReference type="EMBL" id="VNHS01000001">
    <property type="protein sequence ID" value="TYP79796.1"/>
    <property type="molecule type" value="Genomic_DNA"/>
</dbReference>
<sequence length="284" mass="30614">MADKRIERVFILGMDGAGNFNRQASTPVLDAFAARGAFTNDAQAESPTISAQCWGSALHGVKPEKHGLTNEISASERYPDASPYPSVFKLAREAWPEAKLASFTGWSPINFGIVEDDIGVYKKSLPDRQLVDELCAYVENNPDVKLLFLQLDEPDGSGHRHGYGLESPAYLDAIATCDRLFGEVLQTIEKAGILDTSLIIALTDHGGGGDDPFNHGSDHPMDKNVFWGCFGPGIEPGTPISALSLADTAAVAAWALGLEAPSAWDAELPDFIKRQLGRKAEETQ</sequence>
<dbReference type="Pfam" id="PF01663">
    <property type="entry name" value="Phosphodiest"/>
    <property type="match status" value="1"/>
</dbReference>
<dbReference type="Gene3D" id="3.40.720.10">
    <property type="entry name" value="Alkaline Phosphatase, subunit A"/>
    <property type="match status" value="1"/>
</dbReference>
<protein>
    <submittedName>
        <fullName evidence="1">Type I phosphodiesterase/nucleotide pyrophosphatase</fullName>
    </submittedName>
</protein>
<dbReference type="PANTHER" id="PTHR10151">
    <property type="entry name" value="ECTONUCLEOTIDE PYROPHOSPHATASE/PHOSPHODIESTERASE"/>
    <property type="match status" value="1"/>
</dbReference>
<gene>
    <name evidence="1" type="ORF">BCM02_101917</name>
</gene>
<evidence type="ECO:0000313" key="1">
    <source>
        <dbReference type="EMBL" id="TYP79796.1"/>
    </source>
</evidence>
<evidence type="ECO:0000313" key="2">
    <source>
        <dbReference type="Proteomes" id="UP000323257"/>
    </source>
</evidence>
<dbReference type="AlphaFoldDB" id="A0A5S5CJ20"/>
<name>A0A5S5CJ20_9BACL</name>
<proteinExistence type="predicted"/>
<organism evidence="1 2">
    <name type="scientific">Paenibacillus methanolicus</name>
    <dbReference type="NCBI Taxonomy" id="582686"/>
    <lineage>
        <taxon>Bacteria</taxon>
        <taxon>Bacillati</taxon>
        <taxon>Bacillota</taxon>
        <taxon>Bacilli</taxon>
        <taxon>Bacillales</taxon>
        <taxon>Paenibacillaceae</taxon>
        <taxon>Paenibacillus</taxon>
    </lineage>
</organism>
<reference evidence="1 2" key="1">
    <citation type="submission" date="2019-07" db="EMBL/GenBank/DDBJ databases">
        <title>Genomic Encyclopedia of Type Strains, Phase III (KMG-III): the genomes of soil and plant-associated and newly described type strains.</title>
        <authorList>
            <person name="Whitman W."/>
        </authorList>
    </citation>
    <scope>NUCLEOTIDE SEQUENCE [LARGE SCALE GENOMIC DNA]</scope>
    <source>
        <strain evidence="1 2">BL24</strain>
    </source>
</reference>
<dbReference type="InterPro" id="IPR002591">
    <property type="entry name" value="Phosphodiest/P_Trfase"/>
</dbReference>
<accession>A0A5S5CJ20</accession>
<keyword evidence="2" id="KW-1185">Reference proteome</keyword>
<dbReference type="SUPFAM" id="SSF53649">
    <property type="entry name" value="Alkaline phosphatase-like"/>
    <property type="match status" value="1"/>
</dbReference>
<dbReference type="Proteomes" id="UP000323257">
    <property type="component" value="Unassembled WGS sequence"/>
</dbReference>
<comment type="caution">
    <text evidence="1">The sequence shown here is derived from an EMBL/GenBank/DDBJ whole genome shotgun (WGS) entry which is preliminary data.</text>
</comment>
<dbReference type="PANTHER" id="PTHR10151:SF120">
    <property type="entry name" value="BIS(5'-ADENOSYL)-TRIPHOSPHATASE"/>
    <property type="match status" value="1"/>
</dbReference>